<feature type="domain" description="VOC" evidence="1">
    <location>
        <begin position="2"/>
        <end position="123"/>
    </location>
</feature>
<keyword evidence="3" id="KW-1185">Reference proteome</keyword>
<proteinExistence type="predicted"/>
<evidence type="ECO:0000259" key="1">
    <source>
        <dbReference type="PROSITE" id="PS51819"/>
    </source>
</evidence>
<dbReference type="Pfam" id="PF00903">
    <property type="entry name" value="Glyoxalase"/>
    <property type="match status" value="1"/>
</dbReference>
<sequence>MKFAKTVVYVEDAKASIEFFERAFGWKGTYWDQGAGEVEAGETKIAFANYAVGQSHLPEPHTVGKPGTVAFELSLVSDDVDGDFRRAVEAGAEPLKEPEKMPWGQVSSYLRCPDGTIIDLASPAGY</sequence>
<name>A0A4R2IML6_9ACTN</name>
<dbReference type="AlphaFoldDB" id="A0A4R2IML6"/>
<evidence type="ECO:0000313" key="3">
    <source>
        <dbReference type="Proteomes" id="UP000295573"/>
    </source>
</evidence>
<dbReference type="PANTHER" id="PTHR36503">
    <property type="entry name" value="BLR2520 PROTEIN"/>
    <property type="match status" value="1"/>
</dbReference>
<dbReference type="PANTHER" id="PTHR36503:SF3">
    <property type="entry name" value="BLR0126 PROTEIN"/>
    <property type="match status" value="1"/>
</dbReference>
<evidence type="ECO:0000313" key="2">
    <source>
        <dbReference type="EMBL" id="TCO46284.1"/>
    </source>
</evidence>
<dbReference type="InterPro" id="IPR037523">
    <property type="entry name" value="VOC_core"/>
</dbReference>
<dbReference type="SUPFAM" id="SSF54593">
    <property type="entry name" value="Glyoxalase/Bleomycin resistance protein/Dihydroxybiphenyl dioxygenase"/>
    <property type="match status" value="1"/>
</dbReference>
<dbReference type="OrthoDB" id="9798201at2"/>
<protein>
    <submittedName>
        <fullName evidence="2">Putative glyoxalase superfamily protein PhnB</fullName>
    </submittedName>
</protein>
<accession>A0A4R2IML6</accession>
<dbReference type="InterPro" id="IPR004360">
    <property type="entry name" value="Glyas_Fos-R_dOase_dom"/>
</dbReference>
<dbReference type="InterPro" id="IPR029068">
    <property type="entry name" value="Glyas_Bleomycin-R_OHBP_Dase"/>
</dbReference>
<comment type="caution">
    <text evidence="2">The sequence shown here is derived from an EMBL/GenBank/DDBJ whole genome shotgun (WGS) entry which is preliminary data.</text>
</comment>
<dbReference type="RefSeq" id="WP_132151278.1">
    <property type="nucleotide sequence ID" value="NZ_SLWR01000007.1"/>
</dbReference>
<reference evidence="2 3" key="1">
    <citation type="journal article" date="2015" name="Stand. Genomic Sci.">
        <title>Genomic Encyclopedia of Bacterial and Archaeal Type Strains, Phase III: the genomes of soil and plant-associated and newly described type strains.</title>
        <authorList>
            <person name="Whitman W.B."/>
            <person name="Woyke T."/>
            <person name="Klenk H.P."/>
            <person name="Zhou Y."/>
            <person name="Lilburn T.G."/>
            <person name="Beck B.J."/>
            <person name="De Vos P."/>
            <person name="Vandamme P."/>
            <person name="Eisen J.A."/>
            <person name="Garrity G."/>
            <person name="Hugenholtz P."/>
            <person name="Kyrpides N.C."/>
        </authorList>
    </citation>
    <scope>NUCLEOTIDE SEQUENCE [LARGE SCALE GENOMIC DNA]</scope>
    <source>
        <strain evidence="2 3">VKM Ac-2541</strain>
    </source>
</reference>
<dbReference type="EMBL" id="SLWR01000007">
    <property type="protein sequence ID" value="TCO46284.1"/>
    <property type="molecule type" value="Genomic_DNA"/>
</dbReference>
<organism evidence="2 3">
    <name type="scientific">Kribbella antiqua</name>
    <dbReference type="NCBI Taxonomy" id="2512217"/>
    <lineage>
        <taxon>Bacteria</taxon>
        <taxon>Bacillati</taxon>
        <taxon>Actinomycetota</taxon>
        <taxon>Actinomycetes</taxon>
        <taxon>Propionibacteriales</taxon>
        <taxon>Kribbellaceae</taxon>
        <taxon>Kribbella</taxon>
    </lineage>
</organism>
<dbReference type="Gene3D" id="3.10.180.10">
    <property type="entry name" value="2,3-Dihydroxybiphenyl 1,2-Dioxygenase, domain 1"/>
    <property type="match status" value="1"/>
</dbReference>
<dbReference type="Proteomes" id="UP000295573">
    <property type="component" value="Unassembled WGS sequence"/>
</dbReference>
<gene>
    <name evidence="2" type="ORF">EV646_107308</name>
</gene>
<dbReference type="PROSITE" id="PS51819">
    <property type="entry name" value="VOC"/>
    <property type="match status" value="1"/>
</dbReference>